<accession>A0A1I5DGU7</accession>
<dbReference type="STRING" id="260086.SAMN05216207_102645"/>
<evidence type="ECO:0000256" key="1">
    <source>
        <dbReference type="SAM" id="MobiDB-lite"/>
    </source>
</evidence>
<name>A0A1I5DGU7_PSUAM</name>
<proteinExistence type="predicted"/>
<evidence type="ECO:0008006" key="5">
    <source>
        <dbReference type="Google" id="ProtNLM"/>
    </source>
</evidence>
<keyword evidence="2" id="KW-0472">Membrane</keyword>
<feature type="region of interest" description="Disordered" evidence="1">
    <location>
        <begin position="1"/>
        <end position="69"/>
    </location>
</feature>
<protein>
    <recommendedName>
        <fullName evidence="5">DUF4190 domain-containing protein</fullName>
    </recommendedName>
</protein>
<feature type="compositionally biased region" description="Pro residues" evidence="1">
    <location>
        <begin position="1"/>
        <end position="11"/>
    </location>
</feature>
<feature type="transmembrane region" description="Helical" evidence="2">
    <location>
        <begin position="79"/>
        <end position="112"/>
    </location>
</feature>
<organism evidence="3 4">
    <name type="scientific">Pseudonocardia ammonioxydans</name>
    <dbReference type="NCBI Taxonomy" id="260086"/>
    <lineage>
        <taxon>Bacteria</taxon>
        <taxon>Bacillati</taxon>
        <taxon>Actinomycetota</taxon>
        <taxon>Actinomycetes</taxon>
        <taxon>Pseudonocardiales</taxon>
        <taxon>Pseudonocardiaceae</taxon>
        <taxon>Pseudonocardia</taxon>
    </lineage>
</organism>
<feature type="transmembrane region" description="Helical" evidence="2">
    <location>
        <begin position="124"/>
        <end position="149"/>
    </location>
</feature>
<dbReference type="Proteomes" id="UP000199614">
    <property type="component" value="Unassembled WGS sequence"/>
</dbReference>
<dbReference type="EMBL" id="FOUY01000026">
    <property type="protein sequence ID" value="SFN98475.1"/>
    <property type="molecule type" value="Genomic_DNA"/>
</dbReference>
<keyword evidence="4" id="KW-1185">Reference proteome</keyword>
<evidence type="ECO:0000256" key="2">
    <source>
        <dbReference type="SAM" id="Phobius"/>
    </source>
</evidence>
<dbReference type="RefSeq" id="WP_093348702.1">
    <property type="nucleotide sequence ID" value="NZ_FOUY01000026.1"/>
</dbReference>
<dbReference type="OrthoDB" id="4557756at2"/>
<dbReference type="AlphaFoldDB" id="A0A1I5DGU7"/>
<gene>
    <name evidence="3" type="ORF">SAMN05216207_102645</name>
</gene>
<reference evidence="3 4" key="1">
    <citation type="submission" date="2016-10" db="EMBL/GenBank/DDBJ databases">
        <authorList>
            <person name="de Groot N.N."/>
        </authorList>
    </citation>
    <scope>NUCLEOTIDE SEQUENCE [LARGE SCALE GENOMIC DNA]</scope>
    <source>
        <strain evidence="3 4">CGMCC 4.1877</strain>
    </source>
</reference>
<evidence type="ECO:0000313" key="4">
    <source>
        <dbReference type="Proteomes" id="UP000199614"/>
    </source>
</evidence>
<keyword evidence="2" id="KW-1133">Transmembrane helix</keyword>
<feature type="compositionally biased region" description="Low complexity" evidence="1">
    <location>
        <begin position="27"/>
        <end position="51"/>
    </location>
</feature>
<keyword evidence="2" id="KW-0812">Transmembrane</keyword>
<sequence>MSSPPPYPGQPGDPQDPRHGYPEQPTQQFGQQDRFGQGQGPYDQQYGSYPGRPSAHDPGGYPGYGAGPSPAPPRNGAGVAALVLGILAVLTGLFLLGGLLGLIAIALGIVGITRASKGIATNRGVAIGGLVLGVIGVLMTVAVVVFAVFSLNLFNDIDQGQFMSCVQDAGSDQTALQQCQRDLEDRLQGELDQLGN</sequence>
<evidence type="ECO:0000313" key="3">
    <source>
        <dbReference type="EMBL" id="SFN98475.1"/>
    </source>
</evidence>